<reference evidence="7 8" key="1">
    <citation type="submission" date="2018-10" db="EMBL/GenBank/DDBJ databases">
        <title>Notoacmeibacter sp. M2BS9Y-3-1, whole genome shotgun sequence.</title>
        <authorList>
            <person name="Tuo L."/>
        </authorList>
    </citation>
    <scope>NUCLEOTIDE SEQUENCE [LARGE SCALE GENOMIC DNA]</scope>
    <source>
        <strain evidence="7 8">M2BS9Y-3-1</strain>
    </source>
</reference>
<evidence type="ECO:0000313" key="7">
    <source>
        <dbReference type="EMBL" id="RLQ87643.1"/>
    </source>
</evidence>
<dbReference type="PANTHER" id="PTHR33529">
    <property type="entry name" value="SLR0882 PROTEIN-RELATED"/>
    <property type="match status" value="1"/>
</dbReference>
<comment type="caution">
    <text evidence="7">The sequence shown here is derived from an EMBL/GenBank/DDBJ whole genome shotgun (WGS) entry which is preliminary data.</text>
</comment>
<dbReference type="InterPro" id="IPR005495">
    <property type="entry name" value="LptG/LptF_permease"/>
</dbReference>
<sequence>MVPFAIFRQISEKPIDFRTSTLPPPMNILNRYIAVRIAKTVLVTLALSLGVVWTTEAIGRLELVTDNGSGLVFLKVASLLLPGVIPDTLPFALAIAVALTLQGMNRDSELAVIANSGGGRRQLLRPIFLVALVCAGAAFYIQNVVSPASWREVRTLIAESQAELILFALQENSSRTLPGGITIQIGARDDAGQLTSILIADRRNEDDPTLIYADRAVVDKNRAEPILSLRNGQIHRGDSSYVSIINFDRYGISLYDFTGSNSPQVSFGNKEAPFKLLAGMEPILPPYRNTPDSYRKELHVRLTSWIYCFTFAALTLAALGQPRTNRNASIGIVPPLLLALGLRWAGFTVEDMATDRPEIIPLIYLIPLLGLIFFLWVFMSGRTLFGALTLPRIRLRRKAQTA</sequence>
<comment type="subcellular location">
    <subcellularLocation>
        <location evidence="1">Cell membrane</location>
        <topology evidence="1">Multi-pass membrane protein</topology>
    </subcellularLocation>
</comment>
<proteinExistence type="predicted"/>
<dbReference type="Pfam" id="PF03739">
    <property type="entry name" value="LptF_LptG"/>
    <property type="match status" value="1"/>
</dbReference>
<keyword evidence="8" id="KW-1185">Reference proteome</keyword>
<feature type="transmembrane region" description="Helical" evidence="6">
    <location>
        <begin position="302"/>
        <end position="320"/>
    </location>
</feature>
<feature type="transmembrane region" description="Helical" evidence="6">
    <location>
        <begin position="33"/>
        <end position="53"/>
    </location>
</feature>
<keyword evidence="3 6" id="KW-0812">Transmembrane</keyword>
<evidence type="ECO:0000256" key="1">
    <source>
        <dbReference type="ARBA" id="ARBA00004651"/>
    </source>
</evidence>
<evidence type="ECO:0000256" key="3">
    <source>
        <dbReference type="ARBA" id="ARBA00022692"/>
    </source>
</evidence>
<dbReference type="GO" id="GO:0015920">
    <property type="term" value="P:lipopolysaccharide transport"/>
    <property type="evidence" value="ECO:0007669"/>
    <property type="project" value="TreeGrafter"/>
</dbReference>
<dbReference type="Proteomes" id="UP000281094">
    <property type="component" value="Unassembled WGS sequence"/>
</dbReference>
<feature type="transmembrane region" description="Helical" evidence="6">
    <location>
        <begin position="122"/>
        <end position="141"/>
    </location>
</feature>
<keyword evidence="2" id="KW-1003">Cell membrane</keyword>
<feature type="transmembrane region" description="Helical" evidence="6">
    <location>
        <begin position="73"/>
        <end position="101"/>
    </location>
</feature>
<dbReference type="PANTHER" id="PTHR33529:SF6">
    <property type="entry name" value="YJGP_YJGQ FAMILY PERMEASE"/>
    <property type="match status" value="1"/>
</dbReference>
<evidence type="ECO:0000256" key="2">
    <source>
        <dbReference type="ARBA" id="ARBA00022475"/>
    </source>
</evidence>
<feature type="transmembrane region" description="Helical" evidence="6">
    <location>
        <begin position="359"/>
        <end position="388"/>
    </location>
</feature>
<evidence type="ECO:0000313" key="8">
    <source>
        <dbReference type="Proteomes" id="UP000281094"/>
    </source>
</evidence>
<protein>
    <submittedName>
        <fullName evidence="7">LptF/LptG family permease</fullName>
    </submittedName>
</protein>
<evidence type="ECO:0000256" key="5">
    <source>
        <dbReference type="ARBA" id="ARBA00023136"/>
    </source>
</evidence>
<dbReference type="EMBL" id="RCWN01000001">
    <property type="protein sequence ID" value="RLQ87643.1"/>
    <property type="molecule type" value="Genomic_DNA"/>
</dbReference>
<keyword evidence="4 6" id="KW-1133">Transmembrane helix</keyword>
<feature type="transmembrane region" description="Helical" evidence="6">
    <location>
        <begin position="327"/>
        <end position="347"/>
    </location>
</feature>
<evidence type="ECO:0000256" key="6">
    <source>
        <dbReference type="SAM" id="Phobius"/>
    </source>
</evidence>
<gene>
    <name evidence="7" type="ORF">D8780_04915</name>
</gene>
<organism evidence="7 8">
    <name type="scientific">Notoacmeibacter ruber</name>
    <dbReference type="NCBI Taxonomy" id="2670375"/>
    <lineage>
        <taxon>Bacteria</taxon>
        <taxon>Pseudomonadati</taxon>
        <taxon>Pseudomonadota</taxon>
        <taxon>Alphaproteobacteria</taxon>
        <taxon>Hyphomicrobiales</taxon>
        <taxon>Notoacmeibacteraceae</taxon>
        <taxon>Notoacmeibacter</taxon>
    </lineage>
</organism>
<dbReference type="AlphaFoldDB" id="A0A3L7JAC0"/>
<dbReference type="GO" id="GO:0043190">
    <property type="term" value="C:ATP-binding cassette (ABC) transporter complex"/>
    <property type="evidence" value="ECO:0007669"/>
    <property type="project" value="TreeGrafter"/>
</dbReference>
<accession>A0A3L7JAC0</accession>
<name>A0A3L7JAC0_9HYPH</name>
<evidence type="ECO:0000256" key="4">
    <source>
        <dbReference type="ARBA" id="ARBA00022989"/>
    </source>
</evidence>
<keyword evidence="5 6" id="KW-0472">Membrane</keyword>